<dbReference type="InterPro" id="IPR037148">
    <property type="entry name" value="NiFe-Hase_small_C_sf"/>
</dbReference>
<name>A0ABZ3HBS3_9BACT</name>
<keyword evidence="5" id="KW-0004">4Fe-4S</keyword>
<dbReference type="Proteomes" id="UP001447842">
    <property type="component" value="Chromosome"/>
</dbReference>
<evidence type="ECO:0000256" key="4">
    <source>
        <dbReference type="ARBA" id="ARBA00011771"/>
    </source>
</evidence>
<sequence length="297" mass="33031">MRSRLFKPTLIWLQGVTCNGNTHSFLNLPYLPQLLARFEILYHPLLPCSQNLEEIARCRRGCDVLVFEGAFDPMMERAGVTLERLVAYYAEEAGHVIAAGSCASFGGIFKAAAPERNSGLAYAGEHPDGPLLGKAGKVINLSGCPVHPEWLGFALMNIAEGRPISVDALGRPTALYRHMAHDGCLRNEYFEWKVDAEQFGRKEGCLFYEHGCRGPLTHASCNRTLWNGVSSKMRVGTPCFGCTEPDFPRRNLFETKTNMSIPEEVPVGVSKRAYLTMTGIAKSFKIKRLEERLTDDD</sequence>
<evidence type="ECO:0000256" key="6">
    <source>
        <dbReference type="ARBA" id="ARBA00022723"/>
    </source>
</evidence>
<evidence type="ECO:0000313" key="14">
    <source>
        <dbReference type="Proteomes" id="UP001447842"/>
    </source>
</evidence>
<dbReference type="RefSeq" id="WP_345972686.1">
    <property type="nucleotide sequence ID" value="NZ_CP147920.1"/>
</dbReference>
<dbReference type="PIRSF" id="PIRSF000310">
    <property type="entry name" value="NiFe_hyd_ssu"/>
    <property type="match status" value="1"/>
</dbReference>
<evidence type="ECO:0000256" key="5">
    <source>
        <dbReference type="ARBA" id="ARBA00022485"/>
    </source>
</evidence>
<dbReference type="Gene3D" id="3.40.50.700">
    <property type="entry name" value="NADH:ubiquinone oxidoreductase-like, 20kDa subunit"/>
    <property type="match status" value="1"/>
</dbReference>
<reference evidence="13 14" key="1">
    <citation type="submission" date="2024-03" db="EMBL/GenBank/DDBJ databases">
        <title>Sulfurimonas sp. HSL3-1.</title>
        <authorList>
            <person name="Wang S."/>
        </authorList>
    </citation>
    <scope>NUCLEOTIDE SEQUENCE [LARGE SCALE GENOMIC DNA]</scope>
    <source>
        <strain evidence="13 14">HSL3-1</strain>
    </source>
</reference>
<evidence type="ECO:0000256" key="1">
    <source>
        <dbReference type="ARBA" id="ARBA00001966"/>
    </source>
</evidence>
<evidence type="ECO:0000256" key="10">
    <source>
        <dbReference type="ARBA" id="ARBA00023014"/>
    </source>
</evidence>
<feature type="domain" description="Cytochrome-c3 hydrogenase C-terminal" evidence="12">
    <location>
        <begin position="176"/>
        <end position="250"/>
    </location>
</feature>
<dbReference type="PRINTS" id="PR00614">
    <property type="entry name" value="NIHGNASESMLL"/>
</dbReference>
<evidence type="ECO:0000256" key="7">
    <source>
        <dbReference type="ARBA" id="ARBA00022729"/>
    </source>
</evidence>
<keyword evidence="10" id="KW-0411">Iron-sulfur</keyword>
<evidence type="ECO:0000256" key="3">
    <source>
        <dbReference type="ARBA" id="ARBA00006605"/>
    </source>
</evidence>
<evidence type="ECO:0000256" key="9">
    <source>
        <dbReference type="ARBA" id="ARBA00023004"/>
    </source>
</evidence>
<dbReference type="InterPro" id="IPR027394">
    <property type="entry name" value="Cytochrome-c3_hydrogenase_C"/>
</dbReference>
<dbReference type="Pfam" id="PF14720">
    <property type="entry name" value="NiFe_hyd_SSU_C"/>
    <property type="match status" value="1"/>
</dbReference>
<dbReference type="SUPFAM" id="SSF56770">
    <property type="entry name" value="HydA/Nqo6-like"/>
    <property type="match status" value="1"/>
</dbReference>
<dbReference type="InterPro" id="IPR006137">
    <property type="entry name" value="NADH_UbQ_OxRdtase-like_20kDa"/>
</dbReference>
<comment type="cofactor">
    <cofactor evidence="1">
        <name>[4Fe-4S] cluster</name>
        <dbReference type="ChEBI" id="CHEBI:49883"/>
    </cofactor>
</comment>
<evidence type="ECO:0000313" key="13">
    <source>
        <dbReference type="EMBL" id="XAU15074.1"/>
    </source>
</evidence>
<gene>
    <name evidence="13" type="ORF">WCY31_12655</name>
</gene>
<dbReference type="EMBL" id="CP147920">
    <property type="protein sequence ID" value="XAU15074.1"/>
    <property type="molecule type" value="Genomic_DNA"/>
</dbReference>
<feature type="domain" description="NADH:ubiquinone oxidoreductase-like 20kDa subunit" evidence="11">
    <location>
        <begin position="18"/>
        <end position="156"/>
    </location>
</feature>
<evidence type="ECO:0000259" key="11">
    <source>
        <dbReference type="Pfam" id="PF01058"/>
    </source>
</evidence>
<keyword evidence="6" id="KW-0479">Metal-binding</keyword>
<evidence type="ECO:0000256" key="2">
    <source>
        <dbReference type="ARBA" id="ARBA00004196"/>
    </source>
</evidence>
<comment type="subcellular location">
    <subcellularLocation>
        <location evidence="2">Cell envelope</location>
    </subcellularLocation>
</comment>
<evidence type="ECO:0000256" key="8">
    <source>
        <dbReference type="ARBA" id="ARBA00023002"/>
    </source>
</evidence>
<dbReference type="PANTHER" id="PTHR30013">
    <property type="entry name" value="NIFE / NIFESE HYDROGENASE SMALL SUBUNIT FAMILY MEMBER"/>
    <property type="match status" value="1"/>
</dbReference>
<protein>
    <submittedName>
        <fullName evidence="13">Hydrogenase</fullName>
    </submittedName>
</protein>
<evidence type="ECO:0000259" key="12">
    <source>
        <dbReference type="Pfam" id="PF14720"/>
    </source>
</evidence>
<keyword evidence="8" id="KW-0560">Oxidoreductase</keyword>
<accession>A0ABZ3HBS3</accession>
<keyword evidence="7" id="KW-0732">Signal</keyword>
<dbReference type="Pfam" id="PF01058">
    <property type="entry name" value="Oxidored_q6"/>
    <property type="match status" value="1"/>
</dbReference>
<dbReference type="InterPro" id="IPR001821">
    <property type="entry name" value="NiFe_hydrogenase_ssu"/>
</dbReference>
<organism evidence="13 14">
    <name type="scientific">Sulfurimonas diazotrophicus</name>
    <dbReference type="NCBI Taxonomy" id="3131939"/>
    <lineage>
        <taxon>Bacteria</taxon>
        <taxon>Pseudomonadati</taxon>
        <taxon>Campylobacterota</taxon>
        <taxon>Epsilonproteobacteria</taxon>
        <taxon>Campylobacterales</taxon>
        <taxon>Sulfurimonadaceae</taxon>
        <taxon>Sulfurimonas</taxon>
    </lineage>
</organism>
<dbReference type="PANTHER" id="PTHR30013:SF5">
    <property type="entry name" value="HYDROGENASE SMALL SUBUNIT"/>
    <property type="match status" value="1"/>
</dbReference>
<dbReference type="Gene3D" id="4.10.480.10">
    <property type="entry name" value="Cytochrome-c3 hydrogenase, C-terminal domain"/>
    <property type="match status" value="1"/>
</dbReference>
<keyword evidence="14" id="KW-1185">Reference proteome</keyword>
<comment type="subunit">
    <text evidence="4">Heterodimer of a large and a small subunit.</text>
</comment>
<comment type="similarity">
    <text evidence="3">Belongs to the [NiFe]/[NiFeSe] hydrogenase small subunit family.</text>
</comment>
<proteinExistence type="inferred from homology"/>
<dbReference type="InterPro" id="IPR037024">
    <property type="entry name" value="NiFe_Hase_small_N_sf"/>
</dbReference>
<keyword evidence="9" id="KW-0408">Iron</keyword>